<feature type="non-terminal residue" evidence="2">
    <location>
        <position position="1"/>
    </location>
</feature>
<protein>
    <recommendedName>
        <fullName evidence="4">DUF4283 domain-containing protein</fullName>
    </recommendedName>
</protein>
<reference evidence="3" key="1">
    <citation type="journal article" date="2013" name="Science">
        <title>The Amborella genome and the evolution of flowering plants.</title>
        <authorList>
            <consortium name="Amborella Genome Project"/>
        </authorList>
    </citation>
    <scope>NUCLEOTIDE SEQUENCE [LARGE SCALE GENOMIC DNA]</scope>
</reference>
<proteinExistence type="predicted"/>
<dbReference type="Gramene" id="ERN11276">
    <property type="protein sequence ID" value="ERN11276"/>
    <property type="gene ID" value="AMTR_s00024p00239470"/>
</dbReference>
<dbReference type="Proteomes" id="UP000017836">
    <property type="component" value="Unassembled WGS sequence"/>
</dbReference>
<sequence>VFNIPLHICNLESFKLIGNTIHDFIRVHWQSSEFLPLGSIQVLIESISPELIPDAIWISLNSLFYRVHLAWIPASPPSSRHFPATPTPPSNKKDGRASLPPAVRRRNNRQNYLPIDVDTTSLQKFRVTWWMRLSLHPILALSPPPQHSNKKYSRRRLRTLHPSHWSREFPHLAQALPCFRLLVLFRAWQKIYLPPCHRHRGQPFLSHTLYRRHPRPRVSTFLHFSSSFLPFPFSCIPVLLPSSC</sequence>
<feature type="region of interest" description="Disordered" evidence="1">
    <location>
        <begin position="78"/>
        <end position="103"/>
    </location>
</feature>
<keyword evidence="3" id="KW-1185">Reference proteome</keyword>
<evidence type="ECO:0000256" key="1">
    <source>
        <dbReference type="SAM" id="MobiDB-lite"/>
    </source>
</evidence>
<evidence type="ECO:0000313" key="2">
    <source>
        <dbReference type="EMBL" id="ERN11276.1"/>
    </source>
</evidence>
<accession>W1PUB3</accession>
<dbReference type="EMBL" id="KI392710">
    <property type="protein sequence ID" value="ERN11276.1"/>
    <property type="molecule type" value="Genomic_DNA"/>
</dbReference>
<name>W1PUB3_AMBTC</name>
<dbReference type="HOGENOM" id="CLU_1140436_0_0_1"/>
<evidence type="ECO:0008006" key="4">
    <source>
        <dbReference type="Google" id="ProtNLM"/>
    </source>
</evidence>
<organism evidence="2 3">
    <name type="scientific">Amborella trichopoda</name>
    <dbReference type="NCBI Taxonomy" id="13333"/>
    <lineage>
        <taxon>Eukaryota</taxon>
        <taxon>Viridiplantae</taxon>
        <taxon>Streptophyta</taxon>
        <taxon>Embryophyta</taxon>
        <taxon>Tracheophyta</taxon>
        <taxon>Spermatophyta</taxon>
        <taxon>Magnoliopsida</taxon>
        <taxon>Amborellales</taxon>
        <taxon>Amborellaceae</taxon>
        <taxon>Amborella</taxon>
    </lineage>
</organism>
<evidence type="ECO:0000313" key="3">
    <source>
        <dbReference type="Proteomes" id="UP000017836"/>
    </source>
</evidence>
<dbReference type="AlphaFoldDB" id="W1PUB3"/>
<gene>
    <name evidence="2" type="ORF">AMTR_s00024p00239470</name>
</gene>